<dbReference type="InterPro" id="IPR058548">
    <property type="entry name" value="MlaB-like_STAS"/>
</dbReference>
<dbReference type="InterPro" id="IPR002645">
    <property type="entry name" value="STAS_dom"/>
</dbReference>
<organism evidence="2 3">
    <name type="scientific">Novosphingobium cyanobacteriorum</name>
    <dbReference type="NCBI Taxonomy" id="3024215"/>
    <lineage>
        <taxon>Bacteria</taxon>
        <taxon>Pseudomonadati</taxon>
        <taxon>Pseudomonadota</taxon>
        <taxon>Alphaproteobacteria</taxon>
        <taxon>Sphingomonadales</taxon>
        <taxon>Sphingomonadaceae</taxon>
        <taxon>Novosphingobium</taxon>
    </lineage>
</organism>
<sequence length="93" mass="9663">MTVVVGKLASIGTIESIRDAIIEAFDAGSEVEIDASALEDADLTFVQVLASAHKQAEIEGRSVRIVAPVPPVLASLAERAGLHDLVSVAEVGR</sequence>
<dbReference type="Pfam" id="PF13466">
    <property type="entry name" value="STAS_2"/>
    <property type="match status" value="1"/>
</dbReference>
<dbReference type="Gene3D" id="3.30.750.24">
    <property type="entry name" value="STAS domain"/>
    <property type="match status" value="1"/>
</dbReference>
<feature type="domain" description="STAS" evidence="1">
    <location>
        <begin position="1"/>
        <end position="93"/>
    </location>
</feature>
<reference evidence="2 3" key="1">
    <citation type="submission" date="2023-03" db="EMBL/GenBank/DDBJ databases">
        <title>Novosphingobium cyanobacteriorum sp. nov., isolated from a eutrophic reservoir during the Microcystis bloom period.</title>
        <authorList>
            <person name="Kang M."/>
            <person name="Le V."/>
            <person name="Ko S.-R."/>
            <person name="Lee S.-A."/>
            <person name="Ahn C.-Y."/>
        </authorList>
    </citation>
    <scope>NUCLEOTIDE SEQUENCE [LARGE SCALE GENOMIC DNA]</scope>
    <source>
        <strain evidence="2 3">HBC54</strain>
    </source>
</reference>
<keyword evidence="3" id="KW-1185">Reference proteome</keyword>
<name>A0ABT6CE03_9SPHN</name>
<protein>
    <submittedName>
        <fullName evidence="2">STAS domain-containing protein</fullName>
    </submittedName>
</protein>
<evidence type="ECO:0000313" key="2">
    <source>
        <dbReference type="EMBL" id="MDF8332154.1"/>
    </source>
</evidence>
<dbReference type="SUPFAM" id="SSF52091">
    <property type="entry name" value="SpoIIaa-like"/>
    <property type="match status" value="1"/>
</dbReference>
<comment type="caution">
    <text evidence="2">The sequence shown here is derived from an EMBL/GenBank/DDBJ whole genome shotgun (WGS) entry which is preliminary data.</text>
</comment>
<dbReference type="RefSeq" id="WP_277275313.1">
    <property type="nucleotide sequence ID" value="NZ_JAROCY010000002.1"/>
</dbReference>
<gene>
    <name evidence="2" type="ORF">POM99_02985</name>
</gene>
<evidence type="ECO:0000313" key="3">
    <source>
        <dbReference type="Proteomes" id="UP001222770"/>
    </source>
</evidence>
<dbReference type="PROSITE" id="PS50801">
    <property type="entry name" value="STAS"/>
    <property type="match status" value="1"/>
</dbReference>
<dbReference type="InterPro" id="IPR036513">
    <property type="entry name" value="STAS_dom_sf"/>
</dbReference>
<proteinExistence type="predicted"/>
<accession>A0ABT6CE03</accession>
<dbReference type="Proteomes" id="UP001222770">
    <property type="component" value="Unassembled WGS sequence"/>
</dbReference>
<evidence type="ECO:0000259" key="1">
    <source>
        <dbReference type="PROSITE" id="PS50801"/>
    </source>
</evidence>
<dbReference type="EMBL" id="JAROCY010000002">
    <property type="protein sequence ID" value="MDF8332154.1"/>
    <property type="molecule type" value="Genomic_DNA"/>
</dbReference>